<feature type="transmembrane region" description="Helical" evidence="11">
    <location>
        <begin position="135"/>
        <end position="153"/>
    </location>
</feature>
<dbReference type="OrthoDB" id="6160250at2759"/>
<dbReference type="SMART" id="SM00008">
    <property type="entry name" value="HormR"/>
    <property type="match status" value="1"/>
</dbReference>
<dbReference type="Proteomes" id="UP001154078">
    <property type="component" value="Chromosome 4"/>
</dbReference>
<comment type="similarity">
    <text evidence="2">Belongs to the G-protein coupled receptor 2 family.</text>
</comment>
<dbReference type="EMBL" id="OV121135">
    <property type="protein sequence ID" value="CAH0555599.1"/>
    <property type="molecule type" value="Genomic_DNA"/>
</dbReference>
<evidence type="ECO:0000256" key="1">
    <source>
        <dbReference type="ARBA" id="ARBA00004651"/>
    </source>
</evidence>
<feature type="domain" description="G-protein coupled receptors family 2 profile 1" evidence="12">
    <location>
        <begin position="9"/>
        <end position="90"/>
    </location>
</feature>
<feature type="transmembrane region" description="Helical" evidence="11">
    <location>
        <begin position="208"/>
        <end position="230"/>
    </location>
</feature>
<dbReference type="InterPro" id="IPR050332">
    <property type="entry name" value="GPCR_2"/>
</dbReference>
<dbReference type="Pfam" id="PF02793">
    <property type="entry name" value="HRM"/>
    <property type="match status" value="1"/>
</dbReference>
<evidence type="ECO:0000256" key="4">
    <source>
        <dbReference type="ARBA" id="ARBA00022692"/>
    </source>
</evidence>
<evidence type="ECO:0000256" key="2">
    <source>
        <dbReference type="ARBA" id="ARBA00005314"/>
    </source>
</evidence>
<dbReference type="GO" id="GO:0008528">
    <property type="term" value="F:G protein-coupled peptide receptor activity"/>
    <property type="evidence" value="ECO:0007669"/>
    <property type="project" value="TreeGrafter"/>
</dbReference>
<evidence type="ECO:0000313" key="15">
    <source>
        <dbReference type="Proteomes" id="UP001154078"/>
    </source>
</evidence>
<accession>A0A9P0B5G9</accession>
<dbReference type="SUPFAM" id="SSF81321">
    <property type="entry name" value="Family A G protein-coupled receptor-like"/>
    <property type="match status" value="1"/>
</dbReference>
<organism evidence="14 15">
    <name type="scientific">Brassicogethes aeneus</name>
    <name type="common">Rape pollen beetle</name>
    <name type="synonym">Meligethes aeneus</name>
    <dbReference type="NCBI Taxonomy" id="1431903"/>
    <lineage>
        <taxon>Eukaryota</taxon>
        <taxon>Metazoa</taxon>
        <taxon>Ecdysozoa</taxon>
        <taxon>Arthropoda</taxon>
        <taxon>Hexapoda</taxon>
        <taxon>Insecta</taxon>
        <taxon>Pterygota</taxon>
        <taxon>Neoptera</taxon>
        <taxon>Endopterygota</taxon>
        <taxon>Coleoptera</taxon>
        <taxon>Polyphaga</taxon>
        <taxon>Cucujiformia</taxon>
        <taxon>Nitidulidae</taxon>
        <taxon>Meligethinae</taxon>
        <taxon>Brassicogethes</taxon>
    </lineage>
</organism>
<evidence type="ECO:0000256" key="3">
    <source>
        <dbReference type="ARBA" id="ARBA00022475"/>
    </source>
</evidence>
<proteinExistence type="inferred from homology"/>
<evidence type="ECO:0000256" key="10">
    <source>
        <dbReference type="ARBA" id="ARBA00023224"/>
    </source>
</evidence>
<evidence type="ECO:0000256" key="6">
    <source>
        <dbReference type="ARBA" id="ARBA00023040"/>
    </source>
</evidence>
<evidence type="ECO:0000313" key="14">
    <source>
        <dbReference type="EMBL" id="CAH0555599.1"/>
    </source>
</evidence>
<evidence type="ECO:0000256" key="7">
    <source>
        <dbReference type="ARBA" id="ARBA00023136"/>
    </source>
</evidence>
<evidence type="ECO:0000256" key="8">
    <source>
        <dbReference type="ARBA" id="ARBA00023170"/>
    </source>
</evidence>
<keyword evidence="10" id="KW-0807">Transducer</keyword>
<feature type="transmembrane region" description="Helical" evidence="11">
    <location>
        <begin position="104"/>
        <end position="123"/>
    </location>
</feature>
<name>A0A9P0B5G9_BRAAE</name>
<protein>
    <submittedName>
        <fullName evidence="14">Uncharacterized protein</fullName>
    </submittedName>
</protein>
<keyword evidence="5 11" id="KW-1133">Transmembrane helix</keyword>
<dbReference type="PROSITE" id="PS50227">
    <property type="entry name" value="G_PROTEIN_RECEP_F2_3"/>
    <property type="match status" value="1"/>
</dbReference>
<dbReference type="GO" id="GO:0007188">
    <property type="term" value="P:adenylate cyclase-modulating G protein-coupled receptor signaling pathway"/>
    <property type="evidence" value="ECO:0007669"/>
    <property type="project" value="TreeGrafter"/>
</dbReference>
<keyword evidence="15" id="KW-1185">Reference proteome</keyword>
<sequence length="398" mass="45233">MNETDSKRICDEKNNNTFLDGLGCPGRFDGWSCWPPTLAGEVAKQPCPDFIRGFEPANFVYYKCEDDGSWIFNVEKNYSWVDYNTCVNLEDLNFRTNITIINSVGYGISFLALLVSLALLFYFKSLRCARILIHMNLFTSFAVNSFLWLVWNSLLLNEPEILQNNSIWCILFNIILQTFLISNYSWMLCEGLYLHTVLVWAFISETRLYKGMLVIGWGIPFLETIVYVSARASLGEEKDLKECWSKETSFDIIKQVPVAGTIILNLLFLLNIVRVMITKLNSGPGHDSGSSRSSLQALRATLLLSPLFGITYLLIPHRPTAGSPWEHTYEYISTITASLQGLCVAILFCFLNGEVQAQVKRKWRIAMFRPRASSCTVTTVSVRKFVRSTYPANGEEKV</sequence>
<keyword evidence="8" id="KW-0675">Receptor</keyword>
<keyword evidence="6" id="KW-0297">G-protein coupled receptor</keyword>
<dbReference type="AlphaFoldDB" id="A0A9P0B5G9"/>
<dbReference type="InterPro" id="IPR001879">
    <property type="entry name" value="GPCR_2_extracellular_dom"/>
</dbReference>
<gene>
    <name evidence="14" type="ORF">MELIAE_LOCUS6938</name>
</gene>
<dbReference type="Gene3D" id="4.10.1240.10">
    <property type="entry name" value="GPCR, family 2, extracellular hormone receptor domain"/>
    <property type="match status" value="1"/>
</dbReference>
<dbReference type="InterPro" id="IPR000832">
    <property type="entry name" value="GPCR_2_secretin-like"/>
</dbReference>
<dbReference type="Pfam" id="PF00002">
    <property type="entry name" value="7tm_2"/>
    <property type="match status" value="1"/>
</dbReference>
<feature type="domain" description="G-protein coupled receptors family 2 profile 2" evidence="13">
    <location>
        <begin position="98"/>
        <end position="352"/>
    </location>
</feature>
<dbReference type="PANTHER" id="PTHR45620:SF32">
    <property type="entry name" value="DIURETIC HORMONE 31 RECEPTOR, ISOFORM C"/>
    <property type="match status" value="1"/>
</dbReference>
<dbReference type="InterPro" id="IPR036445">
    <property type="entry name" value="GPCR_2_extracell_dom_sf"/>
</dbReference>
<comment type="subcellular location">
    <subcellularLocation>
        <location evidence="1">Cell membrane</location>
        <topology evidence="1">Multi-pass membrane protein</topology>
    </subcellularLocation>
</comment>
<keyword evidence="9" id="KW-0325">Glycoprotein</keyword>
<dbReference type="PRINTS" id="PR00249">
    <property type="entry name" value="GPCRSECRETIN"/>
</dbReference>
<evidence type="ECO:0000259" key="12">
    <source>
        <dbReference type="PROSITE" id="PS50227"/>
    </source>
</evidence>
<keyword evidence="4 11" id="KW-0812">Transmembrane</keyword>
<dbReference type="InterPro" id="IPR017983">
    <property type="entry name" value="GPCR_2_secretin-like_CS"/>
</dbReference>
<dbReference type="Gene3D" id="1.20.1070.10">
    <property type="entry name" value="Rhodopsin 7-helix transmembrane proteins"/>
    <property type="match status" value="1"/>
</dbReference>
<evidence type="ECO:0000256" key="9">
    <source>
        <dbReference type="ARBA" id="ARBA00023180"/>
    </source>
</evidence>
<feature type="transmembrane region" description="Helical" evidence="11">
    <location>
        <begin position="165"/>
        <end position="187"/>
    </location>
</feature>
<evidence type="ECO:0000256" key="11">
    <source>
        <dbReference type="SAM" id="Phobius"/>
    </source>
</evidence>
<feature type="transmembrane region" description="Helical" evidence="11">
    <location>
        <begin position="335"/>
        <end position="355"/>
    </location>
</feature>
<dbReference type="GO" id="GO:0007166">
    <property type="term" value="P:cell surface receptor signaling pathway"/>
    <property type="evidence" value="ECO:0007669"/>
    <property type="project" value="InterPro"/>
</dbReference>
<dbReference type="PROSITE" id="PS00649">
    <property type="entry name" value="G_PROTEIN_RECEP_F2_1"/>
    <property type="match status" value="1"/>
</dbReference>
<dbReference type="PROSITE" id="PS50261">
    <property type="entry name" value="G_PROTEIN_RECEP_F2_4"/>
    <property type="match status" value="1"/>
</dbReference>
<keyword evidence="3" id="KW-1003">Cell membrane</keyword>
<keyword evidence="7 11" id="KW-0472">Membrane</keyword>
<reference evidence="14" key="1">
    <citation type="submission" date="2021-12" db="EMBL/GenBank/DDBJ databases">
        <authorList>
            <person name="King R."/>
        </authorList>
    </citation>
    <scope>NUCLEOTIDE SEQUENCE</scope>
</reference>
<evidence type="ECO:0000256" key="5">
    <source>
        <dbReference type="ARBA" id="ARBA00022989"/>
    </source>
</evidence>
<dbReference type="GO" id="GO:0005886">
    <property type="term" value="C:plasma membrane"/>
    <property type="evidence" value="ECO:0007669"/>
    <property type="project" value="UniProtKB-SubCell"/>
</dbReference>
<dbReference type="InterPro" id="IPR017981">
    <property type="entry name" value="GPCR_2-like_7TM"/>
</dbReference>
<dbReference type="SUPFAM" id="SSF111418">
    <property type="entry name" value="Hormone receptor domain"/>
    <property type="match status" value="1"/>
</dbReference>
<dbReference type="PANTHER" id="PTHR45620">
    <property type="entry name" value="PDF RECEPTOR-LIKE PROTEIN-RELATED"/>
    <property type="match status" value="1"/>
</dbReference>
<evidence type="ECO:0000259" key="13">
    <source>
        <dbReference type="PROSITE" id="PS50261"/>
    </source>
</evidence>
<feature type="transmembrane region" description="Helical" evidence="11">
    <location>
        <begin position="256"/>
        <end position="277"/>
    </location>
</feature>